<dbReference type="GO" id="GO:0000350">
    <property type="term" value="P:generation of catalytic spliceosome for second transesterification step"/>
    <property type="evidence" value="ECO:0007669"/>
    <property type="project" value="InterPro"/>
</dbReference>
<proteinExistence type="inferred from homology"/>
<dbReference type="PANTHER" id="PTHR13021">
    <property type="entry name" value="PRE-MRNA-SPLICING FACTOR ISY1"/>
    <property type="match status" value="1"/>
</dbReference>
<keyword evidence="3" id="KW-0539">Nucleus</keyword>
<name>A0AAD2CUS2_9STRA</name>
<dbReference type="InterPro" id="IPR009360">
    <property type="entry name" value="Isy1"/>
</dbReference>
<dbReference type="FunFam" id="1.10.287.660:FF:000001">
    <property type="entry name" value="pre-mRNA-splicing factor ISY1 homolog"/>
    <property type="match status" value="1"/>
</dbReference>
<dbReference type="Proteomes" id="UP001295423">
    <property type="component" value="Unassembled WGS sequence"/>
</dbReference>
<evidence type="ECO:0000256" key="1">
    <source>
        <dbReference type="ARBA" id="ARBA00004123"/>
    </source>
</evidence>
<dbReference type="AlphaFoldDB" id="A0AAD2CUS2"/>
<keyword evidence="5" id="KW-1185">Reference proteome</keyword>
<dbReference type="InterPro" id="IPR029012">
    <property type="entry name" value="Helix_hairpin_bin_sf"/>
</dbReference>
<comment type="similarity">
    <text evidence="2">Belongs to the ISY1 family.</text>
</comment>
<accession>A0AAD2CUS2</accession>
<reference evidence="4" key="1">
    <citation type="submission" date="2023-08" db="EMBL/GenBank/DDBJ databases">
        <authorList>
            <person name="Audoor S."/>
            <person name="Bilcke G."/>
        </authorList>
    </citation>
    <scope>NUCLEOTIDE SEQUENCE</scope>
</reference>
<evidence type="ECO:0000256" key="3">
    <source>
        <dbReference type="ARBA" id="ARBA00023242"/>
    </source>
</evidence>
<organism evidence="4 5">
    <name type="scientific">Cylindrotheca closterium</name>
    <dbReference type="NCBI Taxonomy" id="2856"/>
    <lineage>
        <taxon>Eukaryota</taxon>
        <taxon>Sar</taxon>
        <taxon>Stramenopiles</taxon>
        <taxon>Ochrophyta</taxon>
        <taxon>Bacillariophyta</taxon>
        <taxon>Bacillariophyceae</taxon>
        <taxon>Bacillariophycidae</taxon>
        <taxon>Bacillariales</taxon>
        <taxon>Bacillariaceae</taxon>
        <taxon>Cylindrotheca</taxon>
    </lineage>
</organism>
<evidence type="ECO:0000313" key="4">
    <source>
        <dbReference type="EMBL" id="CAJ1946335.1"/>
    </source>
</evidence>
<protein>
    <recommendedName>
        <fullName evidence="6">Pre-mRNA-splicing factor ISY1 homolog</fullName>
    </recommendedName>
</protein>
<comment type="subcellular location">
    <subcellularLocation>
        <location evidence="1">Nucleus</location>
    </subcellularLocation>
</comment>
<evidence type="ECO:0000256" key="2">
    <source>
        <dbReference type="ARBA" id="ARBA00007002"/>
    </source>
</evidence>
<sequence>MARPAEKARGMLNKWVKMREEGNQLGPVRGKRPRLATQCHHLADAEYYRNQILREITEDITKIQNPALGEHTLRDLNDEINRKMREKHHWNKRIKELGGLDFAKMERERQIEEGDLQTSLEGPGGYRYFGAAKELPGVKELFEQAAAKKRAPKKGDIMKHLTPSYYGWRDEEDGVLLELEEESFQRHKKQKMNDDDDDCNDDDYNDEVILSGDYLNVPSQEEISAMLLAEKKKALLSKLIF</sequence>
<dbReference type="Gene3D" id="1.10.287.660">
    <property type="entry name" value="Helix hairpin bin"/>
    <property type="match status" value="1"/>
</dbReference>
<dbReference type="SUPFAM" id="SSF140102">
    <property type="entry name" value="ISY1 domain-like"/>
    <property type="match status" value="1"/>
</dbReference>
<dbReference type="GO" id="GO:0005634">
    <property type="term" value="C:nucleus"/>
    <property type="evidence" value="ECO:0007669"/>
    <property type="project" value="UniProtKB-SubCell"/>
</dbReference>
<comment type="caution">
    <text evidence="4">The sequence shown here is derived from an EMBL/GenBank/DDBJ whole genome shotgun (WGS) entry which is preliminary data.</text>
</comment>
<dbReference type="EMBL" id="CAKOGP040001668">
    <property type="protein sequence ID" value="CAJ1946335.1"/>
    <property type="molecule type" value="Genomic_DNA"/>
</dbReference>
<gene>
    <name evidence="4" type="ORF">CYCCA115_LOCUS10476</name>
</gene>
<dbReference type="InterPro" id="IPR037200">
    <property type="entry name" value="Isy1_sf"/>
</dbReference>
<dbReference type="Pfam" id="PF06246">
    <property type="entry name" value="Isy1"/>
    <property type="match status" value="1"/>
</dbReference>
<evidence type="ECO:0008006" key="6">
    <source>
        <dbReference type="Google" id="ProtNLM"/>
    </source>
</evidence>
<evidence type="ECO:0000313" key="5">
    <source>
        <dbReference type="Proteomes" id="UP001295423"/>
    </source>
</evidence>